<dbReference type="NCBIfam" id="NF046098">
    <property type="entry name" value="RSP_7527_fam"/>
    <property type="match status" value="1"/>
</dbReference>
<evidence type="ECO:0000313" key="1">
    <source>
        <dbReference type="EMBL" id="MDO6455405.1"/>
    </source>
</evidence>
<dbReference type="Proteomes" id="UP001169862">
    <property type="component" value="Unassembled WGS sequence"/>
</dbReference>
<protein>
    <submittedName>
        <fullName evidence="1">Uncharacterized protein</fullName>
    </submittedName>
</protein>
<accession>A0AAW7XMX3</accession>
<dbReference type="EMBL" id="JAUOPG010000018">
    <property type="protein sequence ID" value="MDO6455405.1"/>
    <property type="molecule type" value="Genomic_DNA"/>
</dbReference>
<evidence type="ECO:0000313" key="2">
    <source>
        <dbReference type="Proteomes" id="UP001169862"/>
    </source>
</evidence>
<dbReference type="AlphaFoldDB" id="A0AAW7XMX3"/>
<comment type="caution">
    <text evidence="1">The sequence shown here is derived from an EMBL/GenBank/DDBJ whole genome shotgun (WGS) entry which is preliminary data.</text>
</comment>
<organism evidence="1 2">
    <name type="scientific">Neptunomonas phycophila</name>
    <dbReference type="NCBI Taxonomy" id="1572645"/>
    <lineage>
        <taxon>Bacteria</taxon>
        <taxon>Pseudomonadati</taxon>
        <taxon>Pseudomonadota</taxon>
        <taxon>Gammaproteobacteria</taxon>
        <taxon>Oceanospirillales</taxon>
        <taxon>Oceanospirillaceae</taxon>
        <taxon>Neptunomonas</taxon>
    </lineage>
</organism>
<sequence>MSNINRKSVADLIDNVDTSYMTQAEKIMIQAQAERAEYIAQMLSSVFSGVKSLFVSKKRSSTTGLSHA</sequence>
<proteinExistence type="predicted"/>
<gene>
    <name evidence="1" type="ORF">Q4490_17730</name>
</gene>
<dbReference type="InterPro" id="IPR058227">
    <property type="entry name" value="RSP_7527-like"/>
</dbReference>
<name>A0AAW7XMX3_9GAMM</name>
<reference evidence="1" key="1">
    <citation type="submission" date="2023-07" db="EMBL/GenBank/DDBJ databases">
        <title>Genome content predicts the carbon catabolic preferences of heterotrophic bacteria.</title>
        <authorList>
            <person name="Gralka M."/>
        </authorList>
    </citation>
    <scope>NUCLEOTIDE SEQUENCE</scope>
    <source>
        <strain evidence="1">I2M16</strain>
    </source>
</reference>
<dbReference type="RefSeq" id="WP_215151059.1">
    <property type="nucleotide sequence ID" value="NZ_JAHHDZ010000004.1"/>
</dbReference>